<reference evidence="3 4" key="1">
    <citation type="submission" date="2022-06" db="EMBL/GenBank/DDBJ databases">
        <title>Endosaccharibacter gen. nov., sp. nov., endophytic bacteria isolated from sugarcane.</title>
        <authorList>
            <person name="Pitiwittayakul N."/>
            <person name="Yukphan P."/>
            <person name="Charoenyingcharoen P."/>
            <person name="Tanasupawat S."/>
        </authorList>
    </citation>
    <scope>NUCLEOTIDE SEQUENCE [LARGE SCALE GENOMIC DNA]</scope>
    <source>
        <strain evidence="3 4">KSS8</strain>
    </source>
</reference>
<dbReference type="EMBL" id="JAMSKV010000009">
    <property type="protein sequence ID" value="MCQ8279017.1"/>
    <property type="molecule type" value="Genomic_DNA"/>
</dbReference>
<comment type="caution">
    <text evidence="3">The sequence shown here is derived from an EMBL/GenBank/DDBJ whole genome shotgun (WGS) entry which is preliminary data.</text>
</comment>
<dbReference type="NCBIfam" id="TIGR00051">
    <property type="entry name" value="YbgC/FadM family acyl-CoA thioesterase"/>
    <property type="match status" value="1"/>
</dbReference>
<dbReference type="InterPro" id="IPR029069">
    <property type="entry name" value="HotDog_dom_sf"/>
</dbReference>
<dbReference type="RefSeq" id="WP_422864495.1">
    <property type="nucleotide sequence ID" value="NZ_JAMSKV010000009.1"/>
</dbReference>
<name>A0ABT1W9U4_9PROT</name>
<keyword evidence="4" id="KW-1185">Reference proteome</keyword>
<evidence type="ECO:0000256" key="2">
    <source>
        <dbReference type="ARBA" id="ARBA00022801"/>
    </source>
</evidence>
<dbReference type="EC" id="3.1.2.-" evidence="3"/>
<dbReference type="Gene3D" id="3.10.129.10">
    <property type="entry name" value="Hotdog Thioesterase"/>
    <property type="match status" value="1"/>
</dbReference>
<dbReference type="GO" id="GO:0016787">
    <property type="term" value="F:hydrolase activity"/>
    <property type="evidence" value="ECO:0007669"/>
    <property type="project" value="UniProtKB-KW"/>
</dbReference>
<protein>
    <submittedName>
        <fullName evidence="3">YbgC/FadM family acyl-CoA thioesterase</fullName>
        <ecNumber evidence="3">3.1.2.-</ecNumber>
    </submittedName>
</protein>
<dbReference type="PIRSF" id="PIRSF003230">
    <property type="entry name" value="YbgC"/>
    <property type="match status" value="1"/>
</dbReference>
<dbReference type="Proteomes" id="UP001524587">
    <property type="component" value="Unassembled WGS sequence"/>
</dbReference>
<sequence>MAAHQLFVRMYYEDTDAGGVVYHAQYLAFAERARSEALRAAGASAASLAREHGIVFVVRRLEADYVRPLRLDDLVCIETVLLERRGASARLKQILSVEGEHRATLTVQLAFMRMSDGKPTRLPEPWSGVLDRLA</sequence>
<proteinExistence type="inferred from homology"/>
<organism evidence="3 4">
    <name type="scientific">Endosaccharibacter trunci</name>
    <dbReference type="NCBI Taxonomy" id="2812733"/>
    <lineage>
        <taxon>Bacteria</taxon>
        <taxon>Pseudomonadati</taxon>
        <taxon>Pseudomonadota</taxon>
        <taxon>Alphaproteobacteria</taxon>
        <taxon>Acetobacterales</taxon>
        <taxon>Acetobacteraceae</taxon>
        <taxon>Endosaccharibacter</taxon>
    </lineage>
</organism>
<evidence type="ECO:0000313" key="4">
    <source>
        <dbReference type="Proteomes" id="UP001524587"/>
    </source>
</evidence>
<gene>
    <name evidence="3" type="ORF">NFI95_11220</name>
</gene>
<dbReference type="InterPro" id="IPR050563">
    <property type="entry name" value="4-hydroxybenzoyl-CoA_TE"/>
</dbReference>
<accession>A0ABT1W9U4</accession>
<dbReference type="InterPro" id="IPR006684">
    <property type="entry name" value="YbgC/YbaW"/>
</dbReference>
<dbReference type="PANTHER" id="PTHR31793:SF37">
    <property type="entry name" value="ACYL-COA THIOESTER HYDROLASE YBGC"/>
    <property type="match status" value="1"/>
</dbReference>
<dbReference type="Pfam" id="PF13279">
    <property type="entry name" value="4HBT_2"/>
    <property type="match status" value="1"/>
</dbReference>
<dbReference type="CDD" id="cd00586">
    <property type="entry name" value="4HBT"/>
    <property type="match status" value="1"/>
</dbReference>
<dbReference type="SUPFAM" id="SSF54637">
    <property type="entry name" value="Thioesterase/thiol ester dehydrase-isomerase"/>
    <property type="match status" value="1"/>
</dbReference>
<evidence type="ECO:0000313" key="3">
    <source>
        <dbReference type="EMBL" id="MCQ8279017.1"/>
    </source>
</evidence>
<keyword evidence="2 3" id="KW-0378">Hydrolase</keyword>
<comment type="similarity">
    <text evidence="1">Belongs to the 4-hydroxybenzoyl-CoA thioesterase family.</text>
</comment>
<evidence type="ECO:0000256" key="1">
    <source>
        <dbReference type="ARBA" id="ARBA00005953"/>
    </source>
</evidence>
<dbReference type="PANTHER" id="PTHR31793">
    <property type="entry name" value="4-HYDROXYBENZOYL-COA THIOESTERASE FAMILY MEMBER"/>
    <property type="match status" value="1"/>
</dbReference>